<dbReference type="AlphaFoldDB" id="A0A443LN31"/>
<keyword evidence="2" id="KW-1185">Reference proteome</keyword>
<name>A0A443LN31_9RHOB</name>
<dbReference type="OrthoDB" id="7325655at2"/>
<accession>A0A443LN31</accession>
<dbReference type="Pfam" id="PF18906">
    <property type="entry name" value="Phage_tube_2"/>
    <property type="match status" value="1"/>
</dbReference>
<comment type="caution">
    <text evidence="1">The sequence shown here is derived from an EMBL/GenBank/DDBJ whole genome shotgun (WGS) entry which is preliminary data.</text>
</comment>
<dbReference type="RefSeq" id="WP_128148162.1">
    <property type="nucleotide sequence ID" value="NZ_SAVB01000006.1"/>
</dbReference>
<gene>
    <name evidence="1" type="ORF">EOW65_06520</name>
</gene>
<reference evidence="1 2" key="1">
    <citation type="submission" date="2019-01" db="EMBL/GenBank/DDBJ databases">
        <title>Sinorhodobacter populi sp. nov. isolated from the symptomatic bark tissue of Populus euramericana canker.</title>
        <authorList>
            <person name="Xu G."/>
        </authorList>
    </citation>
    <scope>NUCLEOTIDE SEQUENCE [LARGE SCALE GENOMIC DNA]</scope>
    <source>
        <strain evidence="1 2">CCTCC AB2012026</strain>
    </source>
</reference>
<organism evidence="1 2">
    <name type="scientific">Paenirhodobacter ferrireducens</name>
    <dbReference type="NCBI Taxonomy" id="1215032"/>
    <lineage>
        <taxon>Bacteria</taxon>
        <taxon>Pseudomonadati</taxon>
        <taxon>Pseudomonadota</taxon>
        <taxon>Alphaproteobacteria</taxon>
        <taxon>Rhodobacterales</taxon>
        <taxon>Rhodobacter group</taxon>
        <taxon>Paenirhodobacter</taxon>
    </lineage>
</organism>
<evidence type="ECO:0000313" key="1">
    <source>
        <dbReference type="EMBL" id="RWR50604.1"/>
    </source>
</evidence>
<evidence type="ECO:0008006" key="3">
    <source>
        <dbReference type="Google" id="ProtNLM"/>
    </source>
</evidence>
<proteinExistence type="predicted"/>
<protein>
    <recommendedName>
        <fullName evidence="3">Phage tail protein</fullName>
    </recommendedName>
</protein>
<dbReference type="InterPro" id="IPR044000">
    <property type="entry name" value="Phage_tube_2"/>
</dbReference>
<dbReference type="Proteomes" id="UP000286594">
    <property type="component" value="Unassembled WGS sequence"/>
</dbReference>
<evidence type="ECO:0000313" key="2">
    <source>
        <dbReference type="Proteomes" id="UP000286594"/>
    </source>
</evidence>
<dbReference type="EMBL" id="SAVB01000006">
    <property type="protein sequence ID" value="RWR50604.1"/>
    <property type="molecule type" value="Genomic_DNA"/>
</dbReference>
<sequence length="309" mass="32319">MASRRWRKLAILVKIETIYGADAAPVAANRIVATNVNFTPIEGDEVSRDLLLPYLGNQGVVLAGIYGKISFDVEVSGGGAAGDVPQYGALLRACGMAETITAGTSVVYSIVEDAVEAASIYFESDLVRHVLLGSRGNVSVNFTPKGIPRFTFTMTGLLGTITDIATMSAVTAAGLVTPLPVSKANTQMTLHGWSAVAESLALDLGNTVTPRFLIGDELVLISNRSTTGTAVVEARSLATVDWFGRALNRTRGALALTHGIAAGNIVELDAPAVEIGKVTQGNTDNISNYSLPLSLCPTAGLDELTITVR</sequence>